<name>A0A922KXS3_DERFA</name>
<dbReference type="EMBL" id="ASGP02000008">
    <property type="protein sequence ID" value="KAH9494290.1"/>
    <property type="molecule type" value="Genomic_DNA"/>
</dbReference>
<feature type="compositionally biased region" description="Basic and acidic residues" evidence="1">
    <location>
        <begin position="285"/>
        <end position="296"/>
    </location>
</feature>
<gene>
    <name evidence="2" type="ORF">DERF_014985</name>
</gene>
<feature type="compositionally biased region" description="Low complexity" evidence="1">
    <location>
        <begin position="119"/>
        <end position="137"/>
    </location>
</feature>
<feature type="region of interest" description="Disordered" evidence="1">
    <location>
        <begin position="285"/>
        <end position="314"/>
    </location>
</feature>
<evidence type="ECO:0000313" key="3">
    <source>
        <dbReference type="Proteomes" id="UP000790347"/>
    </source>
</evidence>
<feature type="compositionally biased region" description="Low complexity" evidence="1">
    <location>
        <begin position="368"/>
        <end position="378"/>
    </location>
</feature>
<evidence type="ECO:0000256" key="1">
    <source>
        <dbReference type="SAM" id="MobiDB-lite"/>
    </source>
</evidence>
<feature type="non-terminal residue" evidence="2">
    <location>
        <position position="792"/>
    </location>
</feature>
<feature type="compositionally biased region" description="Low complexity" evidence="1">
    <location>
        <begin position="609"/>
        <end position="628"/>
    </location>
</feature>
<proteinExistence type="predicted"/>
<sequence>FKNVFCLYSERNKINNQQYLYIMCELSLQILLHCRSKCVIKNENFIQIYVAAICSHYFANNIYINIIIITSSSSLINTTTESNHNNHHRYEDNSNYYIIDNNENFTTPLSTSIYPMSETSTSTTTPTTMTTTTTTTMKNPVNKDLDIEESKNYNPDNNNVSNNQQLDKTIISIHNNNSSGKWSPQLISSDHKLMSELSSQPSLSSPYSKPFHHYYHHQQQQQQHNDNNQQSSDYYSNHHWPSVQVIIEDNNEIRLTSNNNHHHSDHNNHDDDVVVDNDYYKKLSQDESYQHFRQDTMKTTNDNNDGFNIDVKKNNNLDQKSQPQLQQQQHKEQSQENPFANFFKNLNEDFLNEFNSIDFNRNHNSHYQQQQQQSSSSSNIDPLQYLDDDYNNNSLQNESNVKMLKSIQHPTRYLTPKLVSPSKIPDVYMPNIQQDSPSLSSFPKKQQETDNQMDFNGLKNEFTDEYHSPEKSLIVPVGARVHVVRDSNQPQSSSIVSKLDYNKNEPYKPSVIELPSSQPVLPIVFNFKTKLSPVITKTTHKSSPQSSSVQYFETHEPPHYREHIVHKPIFQDFKEIIVPYRVYVQEIQPVSEFRHTIASTTNPKATKMSTSSPMNPYSSSLSLSSPSSVTTNENPNPFQHFINQHHHYNHQHRPRQYHHSYLPHKRPYYHSYNHFNQLPMDYNPFLAAASSSTPHMEMSHLTKLPVYAPIEFNPTHTIHSPHHHHWDHNHDHHLVPIFGNSQQIPEVIDFTTATNLLSENIYSTPHGIDTAVSNYQKSKPTKHINNFNHFNF</sequence>
<feature type="region of interest" description="Disordered" evidence="1">
    <location>
        <begin position="364"/>
        <end position="394"/>
    </location>
</feature>
<dbReference type="AlphaFoldDB" id="A0A922KXS3"/>
<keyword evidence="3" id="KW-1185">Reference proteome</keyword>
<accession>A0A922KXS3</accession>
<dbReference type="Proteomes" id="UP000790347">
    <property type="component" value="Unassembled WGS sequence"/>
</dbReference>
<reference evidence="2" key="2">
    <citation type="journal article" date="2022" name="Res Sq">
        <title>Comparative Genomics Reveals Insights into the Divergent Evolution of Astigmatic Mites and Household Pest Adaptations.</title>
        <authorList>
            <person name="Xiong Q."/>
            <person name="Wan A.T.-Y."/>
            <person name="Liu X.-Y."/>
            <person name="Fung C.S.-H."/>
            <person name="Xiao X."/>
            <person name="Malainual N."/>
            <person name="Hou J."/>
            <person name="Wang L."/>
            <person name="Wang M."/>
            <person name="Yang K."/>
            <person name="Cui Y."/>
            <person name="Leung E."/>
            <person name="Nong W."/>
            <person name="Shin S.-K."/>
            <person name="Au S."/>
            <person name="Jeong K.Y."/>
            <person name="Chew F.T."/>
            <person name="Hui J."/>
            <person name="Leung T.F."/>
            <person name="Tungtrongchitr A."/>
            <person name="Zhong N."/>
            <person name="Liu Z."/>
            <person name="Tsui S."/>
        </authorList>
    </citation>
    <scope>NUCLEOTIDE SEQUENCE</scope>
    <source>
        <strain evidence="2">Derf</strain>
        <tissue evidence="2">Whole organism</tissue>
    </source>
</reference>
<organism evidence="2 3">
    <name type="scientific">Dermatophagoides farinae</name>
    <name type="common">American house dust mite</name>
    <dbReference type="NCBI Taxonomy" id="6954"/>
    <lineage>
        <taxon>Eukaryota</taxon>
        <taxon>Metazoa</taxon>
        <taxon>Ecdysozoa</taxon>
        <taxon>Arthropoda</taxon>
        <taxon>Chelicerata</taxon>
        <taxon>Arachnida</taxon>
        <taxon>Acari</taxon>
        <taxon>Acariformes</taxon>
        <taxon>Sarcoptiformes</taxon>
        <taxon>Astigmata</taxon>
        <taxon>Psoroptidia</taxon>
        <taxon>Analgoidea</taxon>
        <taxon>Pyroglyphidae</taxon>
        <taxon>Dermatophagoidinae</taxon>
        <taxon>Dermatophagoides</taxon>
    </lineage>
</organism>
<feature type="compositionally biased region" description="Polar residues" evidence="1">
    <location>
        <begin position="297"/>
        <end position="306"/>
    </location>
</feature>
<protein>
    <submittedName>
        <fullName evidence="2">Uncharacterized protein</fullName>
    </submittedName>
</protein>
<feature type="compositionally biased region" description="Low complexity" evidence="1">
    <location>
        <begin position="217"/>
        <end position="234"/>
    </location>
</feature>
<comment type="caution">
    <text evidence="2">The sequence shown here is derived from an EMBL/GenBank/DDBJ whole genome shotgun (WGS) entry which is preliminary data.</text>
</comment>
<feature type="region of interest" description="Disordered" evidence="1">
    <location>
        <begin position="215"/>
        <end position="236"/>
    </location>
</feature>
<feature type="region of interest" description="Disordered" evidence="1">
    <location>
        <begin position="602"/>
        <end position="630"/>
    </location>
</feature>
<feature type="region of interest" description="Disordered" evidence="1">
    <location>
        <begin position="116"/>
        <end position="142"/>
    </location>
</feature>
<reference evidence="2" key="1">
    <citation type="submission" date="2013-05" db="EMBL/GenBank/DDBJ databases">
        <authorList>
            <person name="Yim A.K.Y."/>
            <person name="Chan T.F."/>
            <person name="Ji K.M."/>
            <person name="Liu X.Y."/>
            <person name="Zhou J.W."/>
            <person name="Li R.Q."/>
            <person name="Yang K.Y."/>
            <person name="Li J."/>
            <person name="Li M."/>
            <person name="Law P.T.W."/>
            <person name="Wu Y.L."/>
            <person name="Cai Z.L."/>
            <person name="Qin H."/>
            <person name="Bao Y."/>
            <person name="Leung R.K.K."/>
            <person name="Ng P.K.S."/>
            <person name="Zou J."/>
            <person name="Zhong X.J."/>
            <person name="Ran P.X."/>
            <person name="Zhong N.S."/>
            <person name="Liu Z.G."/>
            <person name="Tsui S.K.W."/>
        </authorList>
    </citation>
    <scope>NUCLEOTIDE SEQUENCE</scope>
    <source>
        <strain evidence="2">Derf</strain>
        <tissue evidence="2">Whole organism</tissue>
    </source>
</reference>
<evidence type="ECO:0000313" key="2">
    <source>
        <dbReference type="EMBL" id="KAH9494290.1"/>
    </source>
</evidence>